<dbReference type="GO" id="GO:0004674">
    <property type="term" value="F:protein serine/threonine kinase activity"/>
    <property type="evidence" value="ECO:0007669"/>
    <property type="project" value="UniProtKB-KW"/>
</dbReference>
<evidence type="ECO:0000256" key="4">
    <source>
        <dbReference type="ARBA" id="ARBA00022741"/>
    </source>
</evidence>
<dbReference type="Pfam" id="PF00069">
    <property type="entry name" value="Pkinase"/>
    <property type="match status" value="1"/>
</dbReference>
<dbReference type="PROSITE" id="PS00108">
    <property type="entry name" value="PROTEIN_KINASE_ST"/>
    <property type="match status" value="1"/>
</dbReference>
<dbReference type="InterPro" id="IPR011009">
    <property type="entry name" value="Kinase-like_dom_sf"/>
</dbReference>
<dbReference type="EC" id="2.7.11.1" evidence="1"/>
<proteinExistence type="inferred from homology"/>
<dbReference type="PROSITE" id="PS50011">
    <property type="entry name" value="PROTEIN_KINASE_DOM"/>
    <property type="match status" value="1"/>
</dbReference>
<keyword evidence="13" id="KW-1185">Reference proteome</keyword>
<evidence type="ECO:0000256" key="1">
    <source>
        <dbReference type="ARBA" id="ARBA00012513"/>
    </source>
</evidence>
<dbReference type="PANTHER" id="PTHR27002">
    <property type="entry name" value="RECEPTOR-LIKE SERINE/THREONINE-PROTEIN KINASE SD1-8"/>
    <property type="match status" value="1"/>
</dbReference>
<gene>
    <name evidence="12" type="ORF">CRG98_038675</name>
</gene>
<evidence type="ECO:0000313" key="12">
    <source>
        <dbReference type="EMBL" id="PKI40938.1"/>
    </source>
</evidence>
<evidence type="ECO:0000256" key="8">
    <source>
        <dbReference type="ARBA" id="ARBA00048679"/>
    </source>
</evidence>
<dbReference type="AlphaFoldDB" id="A0A2I0IAA7"/>
<dbReference type="PROSITE" id="PS00107">
    <property type="entry name" value="PROTEIN_KINASE_ATP"/>
    <property type="match status" value="1"/>
</dbReference>
<dbReference type="Gene3D" id="1.10.510.10">
    <property type="entry name" value="Transferase(Phosphotransferase) domain 1"/>
    <property type="match status" value="2"/>
</dbReference>
<evidence type="ECO:0000256" key="10">
    <source>
        <dbReference type="RuleBase" id="RU000304"/>
    </source>
</evidence>
<dbReference type="SUPFAM" id="SSF56112">
    <property type="entry name" value="Protein kinase-like (PK-like)"/>
    <property type="match status" value="1"/>
</dbReference>
<feature type="non-terminal residue" evidence="12">
    <location>
        <position position="1"/>
    </location>
</feature>
<keyword evidence="4 9" id="KW-0547">Nucleotide-binding</keyword>
<evidence type="ECO:0000256" key="9">
    <source>
        <dbReference type="PROSITE-ProRule" id="PRU10141"/>
    </source>
</evidence>
<comment type="caution">
    <text evidence="12">The sequence shown here is derived from an EMBL/GenBank/DDBJ whole genome shotgun (WGS) entry which is preliminary data.</text>
</comment>
<dbReference type="InterPro" id="IPR000719">
    <property type="entry name" value="Prot_kinase_dom"/>
</dbReference>
<dbReference type="STRING" id="22663.A0A2I0IAA7"/>
<feature type="binding site" evidence="9">
    <location>
        <position position="62"/>
    </location>
    <ligand>
        <name>ATP</name>
        <dbReference type="ChEBI" id="CHEBI:30616"/>
    </ligand>
</feature>
<evidence type="ECO:0000259" key="11">
    <source>
        <dbReference type="PROSITE" id="PS50011"/>
    </source>
</evidence>
<dbReference type="SMART" id="SM00220">
    <property type="entry name" value="S_TKc"/>
    <property type="match status" value="1"/>
</dbReference>
<dbReference type="PANTHER" id="PTHR27002:SF1040">
    <property type="entry name" value="OS07G0538400 PROTEIN"/>
    <property type="match status" value="1"/>
</dbReference>
<evidence type="ECO:0000256" key="5">
    <source>
        <dbReference type="ARBA" id="ARBA00022777"/>
    </source>
</evidence>
<evidence type="ECO:0000256" key="6">
    <source>
        <dbReference type="ARBA" id="ARBA00022840"/>
    </source>
</evidence>
<evidence type="ECO:0000313" key="13">
    <source>
        <dbReference type="Proteomes" id="UP000233551"/>
    </source>
</evidence>
<comment type="catalytic activity">
    <reaction evidence="7">
        <text>L-threonyl-[protein] + ATP = O-phospho-L-threonyl-[protein] + ADP + H(+)</text>
        <dbReference type="Rhea" id="RHEA:46608"/>
        <dbReference type="Rhea" id="RHEA-COMP:11060"/>
        <dbReference type="Rhea" id="RHEA-COMP:11605"/>
        <dbReference type="ChEBI" id="CHEBI:15378"/>
        <dbReference type="ChEBI" id="CHEBI:30013"/>
        <dbReference type="ChEBI" id="CHEBI:30616"/>
        <dbReference type="ChEBI" id="CHEBI:61977"/>
        <dbReference type="ChEBI" id="CHEBI:456216"/>
        <dbReference type="EC" id="2.7.11.1"/>
    </reaction>
</comment>
<evidence type="ECO:0000256" key="3">
    <source>
        <dbReference type="ARBA" id="ARBA00022679"/>
    </source>
</evidence>
<dbReference type="Proteomes" id="UP000233551">
    <property type="component" value="Unassembled WGS sequence"/>
</dbReference>
<dbReference type="GO" id="GO:0005886">
    <property type="term" value="C:plasma membrane"/>
    <property type="evidence" value="ECO:0007669"/>
    <property type="project" value="TreeGrafter"/>
</dbReference>
<dbReference type="InterPro" id="IPR017441">
    <property type="entry name" value="Protein_kinase_ATP_BS"/>
</dbReference>
<name>A0A2I0IAA7_PUNGR</name>
<evidence type="ECO:0000256" key="2">
    <source>
        <dbReference type="ARBA" id="ARBA00022527"/>
    </source>
</evidence>
<dbReference type="GO" id="GO:0005524">
    <property type="term" value="F:ATP binding"/>
    <property type="evidence" value="ECO:0007669"/>
    <property type="project" value="UniProtKB-UniRule"/>
</dbReference>
<comment type="similarity">
    <text evidence="10">Belongs to the protein kinase superfamily.</text>
</comment>
<keyword evidence="3" id="KW-0808">Transferase</keyword>
<evidence type="ECO:0000256" key="7">
    <source>
        <dbReference type="ARBA" id="ARBA00047899"/>
    </source>
</evidence>
<protein>
    <recommendedName>
        <fullName evidence="1">non-specific serine/threonine protein kinase</fullName>
        <ecNumber evidence="1">2.7.11.1</ecNumber>
    </recommendedName>
</protein>
<comment type="catalytic activity">
    <reaction evidence="8">
        <text>L-seryl-[protein] + ATP = O-phospho-L-seryl-[protein] + ADP + H(+)</text>
        <dbReference type="Rhea" id="RHEA:17989"/>
        <dbReference type="Rhea" id="RHEA-COMP:9863"/>
        <dbReference type="Rhea" id="RHEA-COMP:11604"/>
        <dbReference type="ChEBI" id="CHEBI:15378"/>
        <dbReference type="ChEBI" id="CHEBI:29999"/>
        <dbReference type="ChEBI" id="CHEBI:30616"/>
        <dbReference type="ChEBI" id="CHEBI:83421"/>
        <dbReference type="ChEBI" id="CHEBI:456216"/>
        <dbReference type="EC" id="2.7.11.1"/>
    </reaction>
</comment>
<dbReference type="InterPro" id="IPR008271">
    <property type="entry name" value="Ser/Thr_kinase_AS"/>
</dbReference>
<accession>A0A2I0IAA7</accession>
<sequence>DPTIAFLASTEDWSSGDDSWLFKLSEIRAATNDFSNTTKLGQGGFGKVYKGKLKGGRQIAVKRLEGCSNEDPNKRVLLDWTKRYKIIKGIARGLLYLHVDSQLRLIHCDLKPANILLDEKMNPKIADFGTARLFPSDQSSERTINIAGTFGYMPPEYVQHGEISLKTDVYSFGVMVLEIISGQKNGFLDIFGSSAHLASYVYMFHI</sequence>
<dbReference type="EMBL" id="PGOL01003462">
    <property type="protein sequence ID" value="PKI40938.1"/>
    <property type="molecule type" value="Genomic_DNA"/>
</dbReference>
<keyword evidence="6 9" id="KW-0067">ATP-binding</keyword>
<dbReference type="FunFam" id="1.10.510.10:FF:001023">
    <property type="entry name" value="Os07g0541700 protein"/>
    <property type="match status" value="1"/>
</dbReference>
<organism evidence="12 13">
    <name type="scientific">Punica granatum</name>
    <name type="common">Pomegranate</name>
    <dbReference type="NCBI Taxonomy" id="22663"/>
    <lineage>
        <taxon>Eukaryota</taxon>
        <taxon>Viridiplantae</taxon>
        <taxon>Streptophyta</taxon>
        <taxon>Embryophyta</taxon>
        <taxon>Tracheophyta</taxon>
        <taxon>Spermatophyta</taxon>
        <taxon>Magnoliopsida</taxon>
        <taxon>eudicotyledons</taxon>
        <taxon>Gunneridae</taxon>
        <taxon>Pentapetalae</taxon>
        <taxon>rosids</taxon>
        <taxon>malvids</taxon>
        <taxon>Myrtales</taxon>
        <taxon>Lythraceae</taxon>
        <taxon>Punica</taxon>
    </lineage>
</organism>
<keyword evidence="5" id="KW-0418">Kinase</keyword>
<keyword evidence="2 10" id="KW-0723">Serine/threonine-protein kinase</keyword>
<feature type="domain" description="Protein kinase" evidence="11">
    <location>
        <begin position="1"/>
        <end position="206"/>
    </location>
</feature>
<reference evidence="12 13" key="1">
    <citation type="submission" date="2017-11" db="EMBL/GenBank/DDBJ databases">
        <title>De-novo sequencing of pomegranate (Punica granatum L.) genome.</title>
        <authorList>
            <person name="Akparov Z."/>
            <person name="Amiraslanov A."/>
            <person name="Hajiyeva S."/>
            <person name="Abbasov M."/>
            <person name="Kaur K."/>
            <person name="Hamwieh A."/>
            <person name="Solovyev V."/>
            <person name="Salamov A."/>
            <person name="Braich B."/>
            <person name="Kosarev P."/>
            <person name="Mahmoud A."/>
            <person name="Hajiyev E."/>
            <person name="Babayeva S."/>
            <person name="Izzatullayeva V."/>
            <person name="Mammadov A."/>
            <person name="Mammadov A."/>
            <person name="Sharifova S."/>
            <person name="Ojaghi J."/>
            <person name="Eynullazada K."/>
            <person name="Bayramov B."/>
            <person name="Abdulazimova A."/>
            <person name="Shahmuradov I."/>
        </authorList>
    </citation>
    <scope>NUCLEOTIDE SEQUENCE [LARGE SCALE GENOMIC DNA]</scope>
    <source>
        <strain evidence="13">cv. AG2017</strain>
        <tissue evidence="12">Leaf</tissue>
    </source>
</reference>